<proteinExistence type="predicted"/>
<protein>
    <submittedName>
        <fullName evidence="2">Uncharacterized protein</fullName>
    </submittedName>
</protein>
<reference evidence="2" key="1">
    <citation type="submission" date="2017-02" db="UniProtKB">
        <authorList>
            <consortium name="WormBaseParasite"/>
        </authorList>
    </citation>
    <scope>IDENTIFICATION</scope>
</reference>
<dbReference type="AlphaFoldDB" id="A0A0N5BS42"/>
<name>A0A0N5BS42_STREA</name>
<keyword evidence="1" id="KW-1185">Reference proteome</keyword>
<evidence type="ECO:0000313" key="2">
    <source>
        <dbReference type="WBParaSite" id="SPAL_0000868800.1"/>
    </source>
</evidence>
<accession>A0A0N5BS42</accession>
<evidence type="ECO:0000313" key="1">
    <source>
        <dbReference type="Proteomes" id="UP000046392"/>
    </source>
</evidence>
<organism evidence="1 2">
    <name type="scientific">Strongyloides papillosus</name>
    <name type="common">Intestinal threadworm</name>
    <dbReference type="NCBI Taxonomy" id="174720"/>
    <lineage>
        <taxon>Eukaryota</taxon>
        <taxon>Metazoa</taxon>
        <taxon>Ecdysozoa</taxon>
        <taxon>Nematoda</taxon>
        <taxon>Chromadorea</taxon>
        <taxon>Rhabditida</taxon>
        <taxon>Tylenchina</taxon>
        <taxon>Panagrolaimomorpha</taxon>
        <taxon>Strongyloidoidea</taxon>
        <taxon>Strongyloididae</taxon>
        <taxon>Strongyloides</taxon>
    </lineage>
</organism>
<sequence>MLLSIMLRSLRKNSFYLKKREATTASDPTIRLSVLQEFLTQLQTSAVNDIPPLVERLLNSGDSTTSTLPPRLILRPPSTQGADDTVIKKEFEQFLIYFKTFILIYIYPYLVLFIYNFSLQIIICLCNMGYFLANKLSTYIL</sequence>
<dbReference type="Proteomes" id="UP000046392">
    <property type="component" value="Unplaced"/>
</dbReference>
<dbReference type="WBParaSite" id="SPAL_0000868800.1">
    <property type="protein sequence ID" value="SPAL_0000868800.1"/>
    <property type="gene ID" value="SPAL_0000868800"/>
</dbReference>